<comment type="caution">
    <text evidence="1">The sequence shown here is derived from an EMBL/GenBank/DDBJ whole genome shotgun (WGS) entry which is preliminary data.</text>
</comment>
<organism evidence="1 2">
    <name type="scientific">Aduncisulcus paluster</name>
    <dbReference type="NCBI Taxonomy" id="2918883"/>
    <lineage>
        <taxon>Eukaryota</taxon>
        <taxon>Metamonada</taxon>
        <taxon>Carpediemonas-like organisms</taxon>
        <taxon>Aduncisulcus</taxon>
    </lineage>
</organism>
<sequence>MSQKPIINDRFAYATDMSQLSMKYCGTGSSDISAHDFLCDRKRDIYSIYLQ</sequence>
<evidence type="ECO:0000313" key="1">
    <source>
        <dbReference type="EMBL" id="GKT28918.1"/>
    </source>
</evidence>
<keyword evidence="2" id="KW-1185">Reference proteome</keyword>
<accession>A0ABQ5K8N0</accession>
<protein>
    <submittedName>
        <fullName evidence="1">Splicing factor 3B subunit 5/RDS3 complex subunit 10 like protein</fullName>
    </submittedName>
</protein>
<dbReference type="Proteomes" id="UP001057375">
    <property type="component" value="Unassembled WGS sequence"/>
</dbReference>
<dbReference type="InterPro" id="IPR009846">
    <property type="entry name" value="SF3b5/RDS3-10"/>
</dbReference>
<evidence type="ECO:0000313" key="2">
    <source>
        <dbReference type="Proteomes" id="UP001057375"/>
    </source>
</evidence>
<gene>
    <name evidence="1" type="ORF">ADUPG1_005087</name>
</gene>
<reference evidence="1" key="1">
    <citation type="submission" date="2022-03" db="EMBL/GenBank/DDBJ databases">
        <title>Draft genome sequence of Aduncisulcus paluster, a free-living microaerophilic Fornicata.</title>
        <authorList>
            <person name="Yuyama I."/>
            <person name="Kume K."/>
            <person name="Tamura T."/>
            <person name="Inagaki Y."/>
            <person name="Hashimoto T."/>
        </authorList>
    </citation>
    <scope>NUCLEOTIDE SEQUENCE</scope>
    <source>
        <strain evidence="1">NY0171</strain>
    </source>
</reference>
<dbReference type="Pfam" id="PF07189">
    <property type="entry name" value="SF3b10"/>
    <property type="match status" value="1"/>
</dbReference>
<dbReference type="EMBL" id="BQXS01008016">
    <property type="protein sequence ID" value="GKT28918.1"/>
    <property type="molecule type" value="Genomic_DNA"/>
</dbReference>
<proteinExistence type="predicted"/>
<feature type="non-terminal residue" evidence="1">
    <location>
        <position position="51"/>
    </location>
</feature>
<name>A0ABQ5K8N0_9EUKA</name>